<feature type="transmembrane region" description="Helical" evidence="7">
    <location>
        <begin position="266"/>
        <end position="289"/>
    </location>
</feature>
<sequence>MLHPPRDEDAAAAAAVEPALPQAVGYVVVVVIGFIIAFLMVLATYVLKKTAGEDNRKTEMFMTANRSVRTGLTASAVVSSWLWSTAMLGSTLVGYNFGVAGPFWFAAGCSPMIVFFSLLGIACKLRVPEAHTLLEIVRIRYGKLGHIVWIVLCLINNIIAVANMLLGASAAITALTGMHIIAATFLLPAGVVLYTFVGGIKATFLTDYFHTFVITIIICFFTIKTFATPEISSIGHLWELIAAAGKQHPVDGNQDGSYLTMTSKGAILFGIIHILANFGLVIMDTGFFVKAFSAAPHAVVPGYIIGGIAYFAIPWCLGTLMSFSALSLEGSARFPTFPRRMTSAEVSNGLVLPYAAIAIAGKGGAAAVLLITFMAVTSTISAQVISVSSIISFDIYRQYINKRATDGDVIRWTHIGVVSFGLFSACFSTALHYGNVDLGWTLYMLGVLTCPGIFPTVFTILWRRQSTLAAVVSPLLGLATGIAVWLGSAHALTGEVSVASTGQTLPCVYGTVASALSPALYSVVLSLARPANFDWADFRKERLAFDVPPSSSTSEGTGLSDEEEAAQRESYKANKAKFKHWGKISAAWSLATFFGHWVLWPLPIYASGYVFSKTFFEAWVVVSIIWVWGTMLVAGFFPIIDGRAQIMQVWRGLWGSSTGEKRLDAVPASTGTATPVAVFDDASSKEKEKEKEKEKSFNG</sequence>
<feature type="transmembrane region" description="Helical" evidence="7">
    <location>
        <begin position="208"/>
        <end position="227"/>
    </location>
</feature>
<feature type="transmembrane region" description="Helical" evidence="7">
    <location>
        <begin position="585"/>
        <end position="606"/>
    </location>
</feature>
<accession>A0A3S4EZ78</accession>
<evidence type="ECO:0000256" key="5">
    <source>
        <dbReference type="ARBA" id="ARBA00023136"/>
    </source>
</evidence>
<evidence type="ECO:0000256" key="2">
    <source>
        <dbReference type="ARBA" id="ARBA00006434"/>
    </source>
</evidence>
<feature type="transmembrane region" description="Helical" evidence="7">
    <location>
        <begin position="172"/>
        <end position="196"/>
    </location>
</feature>
<evidence type="ECO:0000256" key="7">
    <source>
        <dbReference type="SAM" id="Phobius"/>
    </source>
</evidence>
<feature type="transmembrane region" description="Helical" evidence="7">
    <location>
        <begin position="412"/>
        <end position="434"/>
    </location>
</feature>
<dbReference type="NCBIfam" id="TIGR00813">
    <property type="entry name" value="sss"/>
    <property type="match status" value="1"/>
</dbReference>
<feature type="transmembrane region" description="Helical" evidence="7">
    <location>
        <begin position="144"/>
        <end position="166"/>
    </location>
</feature>
<feature type="transmembrane region" description="Helical" evidence="7">
    <location>
        <begin position="366"/>
        <end position="391"/>
    </location>
</feature>
<dbReference type="Gene3D" id="1.20.1730.10">
    <property type="entry name" value="Sodium/glucose cotransporter"/>
    <property type="match status" value="1"/>
</dbReference>
<dbReference type="PANTHER" id="PTHR46154:SF1">
    <property type="entry name" value="ACTIVE TRANSPORTER, PUTATIVE (AFU_ORTHOLOGUE AFUA_1G17570)-RELATED"/>
    <property type="match status" value="1"/>
</dbReference>
<feature type="transmembrane region" description="Helical" evidence="7">
    <location>
        <begin position="440"/>
        <end position="461"/>
    </location>
</feature>
<evidence type="ECO:0000256" key="3">
    <source>
        <dbReference type="ARBA" id="ARBA00022692"/>
    </source>
</evidence>
<dbReference type="EMBL" id="OUUZ01000003">
    <property type="protein sequence ID" value="SPQ20032.1"/>
    <property type="molecule type" value="Genomic_DNA"/>
</dbReference>
<feature type="transmembrane region" description="Helical" evidence="7">
    <location>
        <begin position="468"/>
        <end position="488"/>
    </location>
</feature>
<feature type="transmembrane region" description="Helical" evidence="7">
    <location>
        <begin position="23"/>
        <end position="47"/>
    </location>
</feature>
<dbReference type="InterPro" id="IPR038377">
    <property type="entry name" value="Na/Glc_symporter_sf"/>
</dbReference>
<comment type="subcellular location">
    <subcellularLocation>
        <location evidence="1">Membrane</location>
        <topology evidence="1">Multi-pass membrane protein</topology>
    </subcellularLocation>
</comment>
<dbReference type="InterPro" id="IPR001734">
    <property type="entry name" value="Na/solute_symporter"/>
</dbReference>
<dbReference type="PANTHER" id="PTHR46154">
    <property type="match status" value="1"/>
</dbReference>
<feature type="transmembrane region" description="Helical" evidence="7">
    <location>
        <begin position="618"/>
        <end position="640"/>
    </location>
</feature>
<feature type="transmembrane region" description="Helical" evidence="7">
    <location>
        <begin position="508"/>
        <end position="528"/>
    </location>
</feature>
<dbReference type="PROSITE" id="PS50283">
    <property type="entry name" value="NA_SOLUT_SYMP_3"/>
    <property type="match status" value="1"/>
</dbReference>
<evidence type="ECO:0000256" key="1">
    <source>
        <dbReference type="ARBA" id="ARBA00004141"/>
    </source>
</evidence>
<evidence type="ECO:0000313" key="9">
    <source>
        <dbReference type="Proteomes" id="UP000289323"/>
    </source>
</evidence>
<proteinExistence type="inferred from homology"/>
<dbReference type="GO" id="GO:0005886">
    <property type="term" value="C:plasma membrane"/>
    <property type="evidence" value="ECO:0007669"/>
    <property type="project" value="TreeGrafter"/>
</dbReference>
<dbReference type="CDD" id="cd11476">
    <property type="entry name" value="SLC5sbd_DUR3"/>
    <property type="match status" value="1"/>
</dbReference>
<name>A0A3S4EZ78_9PEZI</name>
<dbReference type="AlphaFoldDB" id="A0A3S4EZ78"/>
<dbReference type="Proteomes" id="UP000289323">
    <property type="component" value="Unassembled WGS sequence"/>
</dbReference>
<organism evidence="8 9">
    <name type="scientific">Thermothielavioides terrestris</name>
    <dbReference type="NCBI Taxonomy" id="2587410"/>
    <lineage>
        <taxon>Eukaryota</taxon>
        <taxon>Fungi</taxon>
        <taxon>Dikarya</taxon>
        <taxon>Ascomycota</taxon>
        <taxon>Pezizomycotina</taxon>
        <taxon>Sordariomycetes</taxon>
        <taxon>Sordariomycetidae</taxon>
        <taxon>Sordariales</taxon>
        <taxon>Chaetomiaceae</taxon>
        <taxon>Thermothielavioides</taxon>
    </lineage>
</organism>
<evidence type="ECO:0000313" key="8">
    <source>
        <dbReference type="EMBL" id="SPQ20032.1"/>
    </source>
</evidence>
<evidence type="ECO:0000256" key="4">
    <source>
        <dbReference type="ARBA" id="ARBA00022989"/>
    </source>
</evidence>
<keyword evidence="3 7" id="KW-0812">Transmembrane</keyword>
<evidence type="ECO:0000256" key="6">
    <source>
        <dbReference type="RuleBase" id="RU362091"/>
    </source>
</evidence>
<feature type="transmembrane region" description="Helical" evidence="7">
    <location>
        <begin position="301"/>
        <end position="326"/>
    </location>
</feature>
<dbReference type="InterPro" id="IPR031155">
    <property type="entry name" value="DUR"/>
</dbReference>
<reference evidence="8 9" key="1">
    <citation type="submission" date="2018-04" db="EMBL/GenBank/DDBJ databases">
        <authorList>
            <person name="Huttner S."/>
            <person name="Dainat J."/>
        </authorList>
    </citation>
    <scope>NUCLEOTIDE SEQUENCE [LARGE SCALE GENOMIC DNA]</scope>
</reference>
<dbReference type="Pfam" id="PF00474">
    <property type="entry name" value="SSF"/>
    <property type="match status" value="1"/>
</dbReference>
<keyword evidence="5 7" id="KW-0472">Membrane</keyword>
<comment type="similarity">
    <text evidence="2 6">Belongs to the sodium:solute symporter (SSF) (TC 2.A.21) family.</text>
</comment>
<gene>
    <name evidence="8" type="ORF">TT172_LOCUS2451</name>
</gene>
<dbReference type="GO" id="GO:0015204">
    <property type="term" value="F:urea transmembrane transporter activity"/>
    <property type="evidence" value="ECO:0007669"/>
    <property type="project" value="InterPro"/>
</dbReference>
<feature type="transmembrane region" description="Helical" evidence="7">
    <location>
        <begin position="68"/>
        <end position="97"/>
    </location>
</feature>
<protein>
    <submittedName>
        <fullName evidence="8">Bb5e3f49-fa5e-41f0-b8b7-d691b2f2c4e2</fullName>
    </submittedName>
</protein>
<keyword evidence="4 7" id="KW-1133">Transmembrane helix</keyword>
<feature type="transmembrane region" description="Helical" evidence="7">
    <location>
        <begin position="103"/>
        <end position="123"/>
    </location>
</feature>